<proteinExistence type="predicted"/>
<organism evidence="2">
    <name type="scientific">Anopheles darlingi</name>
    <name type="common">Mosquito</name>
    <dbReference type="NCBI Taxonomy" id="43151"/>
    <lineage>
        <taxon>Eukaryota</taxon>
        <taxon>Metazoa</taxon>
        <taxon>Ecdysozoa</taxon>
        <taxon>Arthropoda</taxon>
        <taxon>Hexapoda</taxon>
        <taxon>Insecta</taxon>
        <taxon>Pterygota</taxon>
        <taxon>Neoptera</taxon>
        <taxon>Endopterygota</taxon>
        <taxon>Diptera</taxon>
        <taxon>Nematocera</taxon>
        <taxon>Culicoidea</taxon>
        <taxon>Culicidae</taxon>
        <taxon>Anophelinae</taxon>
        <taxon>Anopheles</taxon>
    </lineage>
</organism>
<keyword evidence="1" id="KW-0732">Signal</keyword>
<protein>
    <submittedName>
        <fullName evidence="2">Putative secreted protein</fullName>
    </submittedName>
</protein>
<reference evidence="2" key="1">
    <citation type="submission" date="2018-01" db="EMBL/GenBank/DDBJ databases">
        <title>An insight into the sialome of Amazonian anophelines.</title>
        <authorList>
            <person name="Ribeiro J.M."/>
            <person name="Scarpassa V."/>
            <person name="Calvo E."/>
        </authorList>
    </citation>
    <scope>NUCLEOTIDE SEQUENCE</scope>
</reference>
<accession>A0A2M4DHA9</accession>
<feature type="chain" id="PRO_5014727570" evidence="1">
    <location>
        <begin position="22"/>
        <end position="97"/>
    </location>
</feature>
<dbReference type="AlphaFoldDB" id="A0A2M4DHA9"/>
<name>A0A2M4DHA9_ANODA</name>
<evidence type="ECO:0000256" key="1">
    <source>
        <dbReference type="SAM" id="SignalP"/>
    </source>
</evidence>
<feature type="signal peptide" evidence="1">
    <location>
        <begin position="1"/>
        <end position="21"/>
    </location>
</feature>
<sequence>MASFPFSRSLLFLLCFANCHCQDVDASRFSRPPTSRPASVLEKSRFACKTRGLPRSTRRCILQLQHPYFADIRNRAAVDAICVLRFWGGGGGGGPVR</sequence>
<dbReference type="EMBL" id="GGFL01012775">
    <property type="protein sequence ID" value="MBW76953.1"/>
    <property type="molecule type" value="Transcribed_RNA"/>
</dbReference>
<evidence type="ECO:0000313" key="2">
    <source>
        <dbReference type="EMBL" id="MBW76953.1"/>
    </source>
</evidence>